<dbReference type="InterPro" id="IPR006059">
    <property type="entry name" value="SBP"/>
</dbReference>
<evidence type="ECO:0000256" key="2">
    <source>
        <dbReference type="ARBA" id="ARBA00008520"/>
    </source>
</evidence>
<protein>
    <submittedName>
        <fullName evidence="5">Alpha-glucoside transport system substrate-binding protein</fullName>
    </submittedName>
</protein>
<keyword evidence="6" id="KW-1185">Reference proteome</keyword>
<feature type="chain" id="PRO_5012365185" evidence="4">
    <location>
        <begin position="24"/>
        <end position="446"/>
    </location>
</feature>
<dbReference type="Pfam" id="PF01547">
    <property type="entry name" value="SBP_bac_1"/>
    <property type="match status" value="1"/>
</dbReference>
<dbReference type="Proteomes" id="UP000186400">
    <property type="component" value="Unassembled WGS sequence"/>
</dbReference>
<evidence type="ECO:0000256" key="1">
    <source>
        <dbReference type="ARBA" id="ARBA00004418"/>
    </source>
</evidence>
<dbReference type="PANTHER" id="PTHR43649:SF29">
    <property type="entry name" value="OSMOPROTECTIVE COMPOUNDS-BINDING PROTEIN GGTB"/>
    <property type="match status" value="1"/>
</dbReference>
<reference evidence="5 6" key="1">
    <citation type="submission" date="2017-01" db="EMBL/GenBank/DDBJ databases">
        <authorList>
            <person name="Mah S.A."/>
            <person name="Swanson W.J."/>
            <person name="Moy G.W."/>
            <person name="Vacquier V.D."/>
        </authorList>
    </citation>
    <scope>NUCLEOTIDE SEQUENCE [LARGE SCALE GENOMIC DNA]</scope>
    <source>
        <strain evidence="5 6">ASpG1</strain>
    </source>
</reference>
<evidence type="ECO:0000313" key="6">
    <source>
        <dbReference type="Proteomes" id="UP000186400"/>
    </source>
</evidence>
<organism evidence="5 6">
    <name type="scientific">Alkalispirochaeta americana</name>
    <dbReference type="NCBI Taxonomy" id="159291"/>
    <lineage>
        <taxon>Bacteria</taxon>
        <taxon>Pseudomonadati</taxon>
        <taxon>Spirochaetota</taxon>
        <taxon>Spirochaetia</taxon>
        <taxon>Spirochaetales</taxon>
        <taxon>Spirochaetaceae</taxon>
        <taxon>Alkalispirochaeta</taxon>
    </lineage>
</organism>
<accession>A0A1N6RYV6</accession>
<evidence type="ECO:0000313" key="5">
    <source>
        <dbReference type="EMBL" id="SIQ34001.1"/>
    </source>
</evidence>
<dbReference type="SUPFAM" id="SSF53850">
    <property type="entry name" value="Periplasmic binding protein-like II"/>
    <property type="match status" value="1"/>
</dbReference>
<comment type="subcellular location">
    <subcellularLocation>
        <location evidence="1">Periplasm</location>
    </subcellularLocation>
</comment>
<feature type="signal peptide" evidence="4">
    <location>
        <begin position="1"/>
        <end position="23"/>
    </location>
</feature>
<dbReference type="OrthoDB" id="94797at2"/>
<evidence type="ECO:0000256" key="4">
    <source>
        <dbReference type="SAM" id="SignalP"/>
    </source>
</evidence>
<dbReference type="GO" id="GO:0042597">
    <property type="term" value="C:periplasmic space"/>
    <property type="evidence" value="ECO:0007669"/>
    <property type="project" value="UniProtKB-SubCell"/>
</dbReference>
<dbReference type="AlphaFoldDB" id="A0A1N6RYV6"/>
<dbReference type="RefSeq" id="WP_076488501.1">
    <property type="nucleotide sequence ID" value="NZ_FTMS01000007.1"/>
</dbReference>
<evidence type="ECO:0000256" key="3">
    <source>
        <dbReference type="ARBA" id="ARBA00022448"/>
    </source>
</evidence>
<keyword evidence="3" id="KW-0813">Transport</keyword>
<dbReference type="STRING" id="159291.SAMN05920897_10768"/>
<dbReference type="InterPro" id="IPR050490">
    <property type="entry name" value="Bact_solute-bd_prot1"/>
</dbReference>
<gene>
    <name evidence="5" type="ORF">SAMN05920897_10768</name>
</gene>
<dbReference type="PANTHER" id="PTHR43649">
    <property type="entry name" value="ARABINOSE-BINDING PROTEIN-RELATED"/>
    <property type="match status" value="1"/>
</dbReference>
<keyword evidence="4" id="KW-0732">Signal</keyword>
<proteinExistence type="inferred from homology"/>
<comment type="similarity">
    <text evidence="2">Belongs to the bacterial solute-binding protein 1 family.</text>
</comment>
<sequence>MFKKTTVCLIAGIFLFSAVTLFAGGQAEKAPVSDVDYTDNPWTEGQDLSGETVRIFGAFVDEDARRFNRSMDIFKEATGINVVYEGSGDFESLITVRVEGGSPPDMAAFPQPGLLNDFVQGGQVIDLNEWFSREYLSQQYDQSWLDMATMDGIMSGFWHRANVKSLVWYPKKAWDAAGYEVPETWDELIALSDQIVADGGVPWSIGIESAGATGWPGTDWIEDILLRIAPVEVYDNWVEGKHPFNSPEVKRAFDIMSDIWFNEDYVLGGTDGIVLTPFGDAPNALFTNPPSAWMHRQASFIPAFFPRGVEVGVDADFFYLPPIDEEFGRPVLGAGDIYGVFNDRPEVRALARYMTQGISTKAWVEAGGFVSPHADADLSWYPTEADRRYAEIIANADTFRFDGSDLMPGPVGAGSFWTEITDYVNNYPNVNLERTLQNIDNSWPRR</sequence>
<name>A0A1N6RYV6_9SPIO</name>
<dbReference type="Gene3D" id="3.40.190.10">
    <property type="entry name" value="Periplasmic binding protein-like II"/>
    <property type="match status" value="2"/>
</dbReference>
<dbReference type="EMBL" id="FTMS01000007">
    <property type="protein sequence ID" value="SIQ34001.1"/>
    <property type="molecule type" value="Genomic_DNA"/>
</dbReference>